<evidence type="ECO:0000256" key="1">
    <source>
        <dbReference type="SAM" id="MobiDB-lite"/>
    </source>
</evidence>
<name>A0A2P2KKE3_RHIMU</name>
<proteinExistence type="predicted"/>
<dbReference type="EMBL" id="GGEC01025696">
    <property type="protein sequence ID" value="MBX06180.1"/>
    <property type="molecule type" value="Transcribed_RNA"/>
</dbReference>
<protein>
    <submittedName>
        <fullName evidence="2">Uncharacterized protein</fullName>
    </submittedName>
</protein>
<sequence>MSTILKDSFWQFLKSNQLEYQDEKGKRKAKRTKNMSSTNGLRFLKDPSSKIQPRIICNYAPKERYQDEILQTGNYEDCNAPNSLPGQQILQATERE</sequence>
<feature type="region of interest" description="Disordered" evidence="1">
    <location>
        <begin position="23"/>
        <end position="45"/>
    </location>
</feature>
<reference evidence="2" key="1">
    <citation type="submission" date="2018-02" db="EMBL/GenBank/DDBJ databases">
        <title>Rhizophora mucronata_Transcriptome.</title>
        <authorList>
            <person name="Meera S.P."/>
            <person name="Sreeshan A."/>
            <person name="Augustine A."/>
        </authorList>
    </citation>
    <scope>NUCLEOTIDE SEQUENCE</scope>
    <source>
        <tissue evidence="2">Leaf</tissue>
    </source>
</reference>
<accession>A0A2P2KKE3</accession>
<dbReference type="AlphaFoldDB" id="A0A2P2KKE3"/>
<organism evidence="2">
    <name type="scientific">Rhizophora mucronata</name>
    <name type="common">Asiatic mangrove</name>
    <dbReference type="NCBI Taxonomy" id="61149"/>
    <lineage>
        <taxon>Eukaryota</taxon>
        <taxon>Viridiplantae</taxon>
        <taxon>Streptophyta</taxon>
        <taxon>Embryophyta</taxon>
        <taxon>Tracheophyta</taxon>
        <taxon>Spermatophyta</taxon>
        <taxon>Magnoliopsida</taxon>
        <taxon>eudicotyledons</taxon>
        <taxon>Gunneridae</taxon>
        <taxon>Pentapetalae</taxon>
        <taxon>rosids</taxon>
        <taxon>fabids</taxon>
        <taxon>Malpighiales</taxon>
        <taxon>Rhizophoraceae</taxon>
        <taxon>Rhizophora</taxon>
    </lineage>
</organism>
<evidence type="ECO:0000313" key="2">
    <source>
        <dbReference type="EMBL" id="MBX06180.1"/>
    </source>
</evidence>